<keyword evidence="3" id="KW-1185">Reference proteome</keyword>
<proteinExistence type="predicted"/>
<reference evidence="2" key="1">
    <citation type="submission" date="2023-06" db="EMBL/GenBank/DDBJ databases">
        <title>Genome-scale phylogeny and comparative genomics of the fungal order Sordariales.</title>
        <authorList>
            <consortium name="Lawrence Berkeley National Laboratory"/>
            <person name="Hensen N."/>
            <person name="Bonometti L."/>
            <person name="Westerberg I."/>
            <person name="Brannstrom I.O."/>
            <person name="Guillou S."/>
            <person name="Cros-Aarteil S."/>
            <person name="Calhoun S."/>
            <person name="Haridas S."/>
            <person name="Kuo A."/>
            <person name="Mondo S."/>
            <person name="Pangilinan J."/>
            <person name="Riley R."/>
            <person name="Labutti K."/>
            <person name="Andreopoulos B."/>
            <person name="Lipzen A."/>
            <person name="Chen C."/>
            <person name="Yanf M."/>
            <person name="Daum C."/>
            <person name="Ng V."/>
            <person name="Clum A."/>
            <person name="Steindorff A."/>
            <person name="Ohm R."/>
            <person name="Martin F."/>
            <person name="Silar P."/>
            <person name="Natvig D."/>
            <person name="Lalanne C."/>
            <person name="Gautier V."/>
            <person name="Ament-Velasquez S.L."/>
            <person name="Kruys A."/>
            <person name="Hutchinson M.I."/>
            <person name="Powell A.J."/>
            <person name="Barry K."/>
            <person name="Miller A.N."/>
            <person name="Grigoriev I.V."/>
            <person name="Debuchy R."/>
            <person name="Gladieux P."/>
            <person name="Thoren M.H."/>
            <person name="Johannesson H."/>
        </authorList>
    </citation>
    <scope>NUCLEOTIDE SEQUENCE</scope>
    <source>
        <strain evidence="2">CBS 307.81</strain>
    </source>
</reference>
<evidence type="ECO:0000313" key="3">
    <source>
        <dbReference type="Proteomes" id="UP001174997"/>
    </source>
</evidence>
<feature type="region of interest" description="Disordered" evidence="1">
    <location>
        <begin position="148"/>
        <end position="181"/>
    </location>
</feature>
<dbReference type="Proteomes" id="UP001174997">
    <property type="component" value="Unassembled WGS sequence"/>
</dbReference>
<sequence>MTPSTPSFPNNITKKMSVRRRPLSLSTTHISKLPSKGPNVWTWLQGVEDYEDWATSTEALELAIAFEDTFKQQQEERTTTTTATSKPDNITPSWGSLIRALSVRPTVATLQQDVTSLKGSIRSSLTRTNSRLKTMMDKLSTKETFHKRSVDDGGSVRGDVPSLHGSGITLSDKTQTDRRSRQDQYFGNALLGDQQTGEKEWPKWDDDAVLMEEGDLCKRSDRHSNWMLIV</sequence>
<comment type="caution">
    <text evidence="2">The sequence shown here is derived from an EMBL/GenBank/DDBJ whole genome shotgun (WGS) entry which is preliminary data.</text>
</comment>
<evidence type="ECO:0000313" key="2">
    <source>
        <dbReference type="EMBL" id="KAK0665632.1"/>
    </source>
</evidence>
<accession>A0AA40D9K2</accession>
<name>A0AA40D9K2_9PEZI</name>
<dbReference type="AlphaFoldDB" id="A0AA40D9K2"/>
<evidence type="ECO:0000256" key="1">
    <source>
        <dbReference type="SAM" id="MobiDB-lite"/>
    </source>
</evidence>
<dbReference type="EMBL" id="JAULSY010000106">
    <property type="protein sequence ID" value="KAK0665632.1"/>
    <property type="molecule type" value="Genomic_DNA"/>
</dbReference>
<protein>
    <submittedName>
        <fullName evidence="2">Uncharacterized protein</fullName>
    </submittedName>
</protein>
<gene>
    <name evidence="2" type="ORF">QBC41DRAFT_379166</name>
</gene>
<organism evidence="2 3">
    <name type="scientific">Cercophora samala</name>
    <dbReference type="NCBI Taxonomy" id="330535"/>
    <lineage>
        <taxon>Eukaryota</taxon>
        <taxon>Fungi</taxon>
        <taxon>Dikarya</taxon>
        <taxon>Ascomycota</taxon>
        <taxon>Pezizomycotina</taxon>
        <taxon>Sordariomycetes</taxon>
        <taxon>Sordariomycetidae</taxon>
        <taxon>Sordariales</taxon>
        <taxon>Lasiosphaeriaceae</taxon>
        <taxon>Cercophora</taxon>
    </lineage>
</organism>